<proteinExistence type="inferred from homology"/>
<feature type="transmembrane region" description="Helical" evidence="7">
    <location>
        <begin position="246"/>
        <end position="270"/>
    </location>
</feature>
<dbReference type="NCBIfam" id="TIGR00937">
    <property type="entry name" value="2A51"/>
    <property type="match status" value="1"/>
</dbReference>
<dbReference type="InterPro" id="IPR003370">
    <property type="entry name" value="Chromate_transpt"/>
</dbReference>
<feature type="transmembrane region" description="Helical" evidence="7">
    <location>
        <begin position="204"/>
        <end position="221"/>
    </location>
</feature>
<protein>
    <submittedName>
        <fullName evidence="8">Chromate transporter</fullName>
    </submittedName>
</protein>
<dbReference type="GO" id="GO:0005886">
    <property type="term" value="C:plasma membrane"/>
    <property type="evidence" value="ECO:0007669"/>
    <property type="project" value="UniProtKB-SubCell"/>
</dbReference>
<evidence type="ECO:0000256" key="6">
    <source>
        <dbReference type="ARBA" id="ARBA00023136"/>
    </source>
</evidence>
<evidence type="ECO:0000256" key="5">
    <source>
        <dbReference type="ARBA" id="ARBA00022989"/>
    </source>
</evidence>
<feature type="transmembrane region" description="Helical" evidence="7">
    <location>
        <begin position="290"/>
        <end position="310"/>
    </location>
</feature>
<dbReference type="AlphaFoldDB" id="A0A7W9S1J0"/>
<feature type="transmembrane region" description="Helical" evidence="7">
    <location>
        <begin position="134"/>
        <end position="154"/>
    </location>
</feature>
<keyword evidence="9" id="KW-1185">Reference proteome</keyword>
<evidence type="ECO:0000256" key="1">
    <source>
        <dbReference type="ARBA" id="ARBA00004651"/>
    </source>
</evidence>
<dbReference type="PIRSF" id="PIRSF004810">
    <property type="entry name" value="ChrA"/>
    <property type="match status" value="1"/>
</dbReference>
<evidence type="ECO:0000256" key="2">
    <source>
        <dbReference type="ARBA" id="ARBA00005262"/>
    </source>
</evidence>
<name>A0A7W9S1J0_9HYPH</name>
<dbReference type="PANTHER" id="PTHR33567">
    <property type="entry name" value="CHROMATE ION TRANSPORTER (EUROFUNG)"/>
    <property type="match status" value="1"/>
</dbReference>
<comment type="subcellular location">
    <subcellularLocation>
        <location evidence="1">Cell membrane</location>
        <topology evidence="1">Multi-pass membrane protein</topology>
    </subcellularLocation>
</comment>
<evidence type="ECO:0000313" key="8">
    <source>
        <dbReference type="EMBL" id="MBB6012381.1"/>
    </source>
</evidence>
<evidence type="ECO:0000256" key="4">
    <source>
        <dbReference type="ARBA" id="ARBA00022692"/>
    </source>
</evidence>
<dbReference type="Proteomes" id="UP000533306">
    <property type="component" value="Unassembled WGS sequence"/>
</dbReference>
<comment type="similarity">
    <text evidence="2">Belongs to the chromate ion transporter (CHR) (TC 2.A.51) family.</text>
</comment>
<feature type="transmembrane region" description="Helical" evidence="7">
    <location>
        <begin position="166"/>
        <end position="198"/>
    </location>
</feature>
<evidence type="ECO:0000313" key="9">
    <source>
        <dbReference type="Proteomes" id="UP000533306"/>
    </source>
</evidence>
<dbReference type="InterPro" id="IPR014047">
    <property type="entry name" value="Chr_Tranpt_l_chain"/>
</dbReference>
<sequence>MNSSSTSNQIPAETIASGGAADLSPPAQSSWQIFVRFLRFGLLAWGGPVAQIAMIRRELVDEERWLSSERFNRLLAVYQVLPGPEAHELCVHIGMLAGKRLGGLLAGLGFMLPGFILMFALSWLYFTIDITQSALGPIFLGVQVAVIALIVRAVHRIGEHVLLDRWLWGIGAASAVAALVGASFWITLPAAGICYVLVQRGQPAVAAIALLAAALIAYAVGQESGILPPLSPGTASAEGMADQPSVWGLFLSGLKAGLLTFGGAYTVIPFLRDDAVGSGWMTDAQFLDGLALSGILPAPLIIFSTFVGYFGGGPLGAVAMTVGIFLPAFGFSLLFHERLEQVVENRTLHGFLEGVAAGVVGLIAATTVELAVTLIPRLPSLPAGMLIFALALAVLYLWKSKLNIVLAILVAGVLGWLLFGIYG</sequence>
<keyword evidence="6 7" id="KW-0472">Membrane</keyword>
<accession>A0A7W9S1J0</accession>
<dbReference type="PANTHER" id="PTHR33567:SF3">
    <property type="entry name" value="CHROMATE ION TRANSPORTER (EUROFUNG)"/>
    <property type="match status" value="1"/>
</dbReference>
<organism evidence="8 9">
    <name type="scientific">Aquamicrobium lusatiense</name>
    <dbReference type="NCBI Taxonomy" id="89772"/>
    <lineage>
        <taxon>Bacteria</taxon>
        <taxon>Pseudomonadati</taxon>
        <taxon>Pseudomonadota</taxon>
        <taxon>Alphaproteobacteria</taxon>
        <taxon>Hyphomicrobiales</taxon>
        <taxon>Phyllobacteriaceae</taxon>
        <taxon>Aquamicrobium</taxon>
    </lineage>
</organism>
<dbReference type="GO" id="GO:0015109">
    <property type="term" value="F:chromate transmembrane transporter activity"/>
    <property type="evidence" value="ECO:0007669"/>
    <property type="project" value="InterPro"/>
</dbReference>
<evidence type="ECO:0000256" key="3">
    <source>
        <dbReference type="ARBA" id="ARBA00022475"/>
    </source>
</evidence>
<feature type="transmembrane region" description="Helical" evidence="7">
    <location>
        <begin position="104"/>
        <end position="128"/>
    </location>
</feature>
<feature type="transmembrane region" description="Helical" evidence="7">
    <location>
        <begin position="355"/>
        <end position="374"/>
    </location>
</feature>
<dbReference type="Pfam" id="PF02417">
    <property type="entry name" value="Chromate_transp"/>
    <property type="match status" value="2"/>
</dbReference>
<keyword evidence="5 7" id="KW-1133">Transmembrane helix</keyword>
<dbReference type="RefSeq" id="WP_183828685.1">
    <property type="nucleotide sequence ID" value="NZ_JACHEU010000001.1"/>
</dbReference>
<feature type="transmembrane region" description="Helical" evidence="7">
    <location>
        <begin position="317"/>
        <end position="335"/>
    </location>
</feature>
<gene>
    <name evidence="8" type="ORF">HNR59_001726</name>
</gene>
<keyword evidence="3" id="KW-1003">Cell membrane</keyword>
<comment type="caution">
    <text evidence="8">The sequence shown here is derived from an EMBL/GenBank/DDBJ whole genome shotgun (WGS) entry which is preliminary data.</text>
</comment>
<feature type="transmembrane region" description="Helical" evidence="7">
    <location>
        <begin position="381"/>
        <end position="398"/>
    </location>
</feature>
<reference evidence="8 9" key="1">
    <citation type="submission" date="2020-08" db="EMBL/GenBank/DDBJ databases">
        <title>Genomic Encyclopedia of Type Strains, Phase IV (KMG-IV): sequencing the most valuable type-strain genomes for metagenomic binning, comparative biology and taxonomic classification.</title>
        <authorList>
            <person name="Goeker M."/>
        </authorList>
    </citation>
    <scope>NUCLEOTIDE SEQUENCE [LARGE SCALE GENOMIC DNA]</scope>
    <source>
        <strain evidence="8 9">DSM 11099</strain>
    </source>
</reference>
<dbReference type="EMBL" id="JACHEU010000001">
    <property type="protein sequence ID" value="MBB6012381.1"/>
    <property type="molecule type" value="Genomic_DNA"/>
</dbReference>
<keyword evidence="4 7" id="KW-0812">Transmembrane</keyword>
<feature type="transmembrane region" description="Helical" evidence="7">
    <location>
        <begin position="404"/>
        <end position="422"/>
    </location>
</feature>
<evidence type="ECO:0000256" key="7">
    <source>
        <dbReference type="SAM" id="Phobius"/>
    </source>
</evidence>